<evidence type="ECO:0000313" key="2">
    <source>
        <dbReference type="Proteomes" id="UP000296049"/>
    </source>
</evidence>
<accession>R0LQH3</accession>
<dbReference type="AlphaFoldDB" id="R0LQH3"/>
<organism evidence="1 2">
    <name type="scientific">Anas platyrhynchos</name>
    <name type="common">Mallard</name>
    <name type="synonym">Anas boschas</name>
    <dbReference type="NCBI Taxonomy" id="8839"/>
    <lineage>
        <taxon>Eukaryota</taxon>
        <taxon>Metazoa</taxon>
        <taxon>Chordata</taxon>
        <taxon>Craniata</taxon>
        <taxon>Vertebrata</taxon>
        <taxon>Euteleostomi</taxon>
        <taxon>Archelosauria</taxon>
        <taxon>Archosauria</taxon>
        <taxon>Dinosauria</taxon>
        <taxon>Saurischia</taxon>
        <taxon>Theropoda</taxon>
        <taxon>Coelurosauria</taxon>
        <taxon>Aves</taxon>
        <taxon>Neognathae</taxon>
        <taxon>Galloanserae</taxon>
        <taxon>Anseriformes</taxon>
        <taxon>Anatidae</taxon>
        <taxon>Anatinae</taxon>
        <taxon>Anas</taxon>
    </lineage>
</organism>
<dbReference type="Proteomes" id="UP000296049">
    <property type="component" value="Unassembled WGS sequence"/>
</dbReference>
<reference evidence="2" key="1">
    <citation type="journal article" date="2013" name="Nat. Genet.">
        <title>The duck genome and transcriptome provide insight into an avian influenza virus reservoir species.</title>
        <authorList>
            <person name="Huang Y."/>
            <person name="Li Y."/>
            <person name="Burt D.W."/>
            <person name="Chen H."/>
            <person name="Zhang Y."/>
            <person name="Qian W."/>
            <person name="Kim H."/>
            <person name="Gan S."/>
            <person name="Zhao Y."/>
            <person name="Li J."/>
            <person name="Yi K."/>
            <person name="Feng H."/>
            <person name="Zhu P."/>
            <person name="Li B."/>
            <person name="Liu Q."/>
            <person name="Fairley S."/>
            <person name="Magor K.E."/>
            <person name="Du Z."/>
            <person name="Hu X."/>
            <person name="Goodman L."/>
            <person name="Tafer H."/>
            <person name="Vignal A."/>
            <person name="Lee T."/>
            <person name="Kim K.W."/>
            <person name="Sheng Z."/>
            <person name="An Y."/>
            <person name="Searle S."/>
            <person name="Herrero J."/>
            <person name="Groenen M.A."/>
            <person name="Crooijmans R.P."/>
            <person name="Faraut T."/>
            <person name="Cai Q."/>
            <person name="Webster R.G."/>
            <person name="Aldridge J.R."/>
            <person name="Warren W.C."/>
            <person name="Bartschat S."/>
            <person name="Kehr S."/>
            <person name="Marz M."/>
            <person name="Stadler P.F."/>
            <person name="Smith J."/>
            <person name="Kraus R.H."/>
            <person name="Zhao Y."/>
            <person name="Ren L."/>
            <person name="Fei J."/>
            <person name="Morisson M."/>
            <person name="Kaiser P."/>
            <person name="Griffin D.K."/>
            <person name="Rao M."/>
            <person name="Pitel F."/>
            <person name="Wang J."/>
            <person name="Li N."/>
        </authorList>
    </citation>
    <scope>NUCLEOTIDE SEQUENCE [LARGE SCALE GENOMIC DNA]</scope>
</reference>
<name>R0LQH3_ANAPL</name>
<gene>
    <name evidence="1" type="ORF">Anapl_14516</name>
</gene>
<evidence type="ECO:0000313" key="1">
    <source>
        <dbReference type="EMBL" id="EOB02683.1"/>
    </source>
</evidence>
<sequence length="127" mass="14036">MEVLRHHDMFVQTCKARYMMDSSSYDGEGAVPLPMQVKTIRARGSSGKCSSRIARVGRAASGEDWAMQRFAFQMPVAFVTGPLLMYRQMAPSNRDCHCPGCSQAAAQLCTPMHSSTNFLIRVSKPSD</sequence>
<keyword evidence="2" id="KW-1185">Reference proteome</keyword>
<protein>
    <submittedName>
        <fullName evidence="1">Uncharacterized protein</fullName>
    </submittedName>
</protein>
<dbReference type="EMBL" id="KB742933">
    <property type="protein sequence ID" value="EOB02683.1"/>
    <property type="molecule type" value="Genomic_DNA"/>
</dbReference>
<proteinExistence type="predicted"/>